<evidence type="ECO:0000313" key="3">
    <source>
        <dbReference type="Proteomes" id="UP000062645"/>
    </source>
</evidence>
<dbReference type="KEGG" id="npz:ACX27_19320"/>
<name>A0A0M5MHT0_9NOSO</name>
<dbReference type="AlphaFoldDB" id="A0A0M5MHT0"/>
<dbReference type="STRING" id="224013.ACX27_19320"/>
<keyword evidence="3" id="KW-1185">Reference proteome</keyword>
<protein>
    <recommendedName>
        <fullName evidence="1">Putative restriction endonuclease domain-containing protein</fullName>
    </recommendedName>
</protein>
<organism evidence="2 3">
    <name type="scientific">Nostoc piscinale CENA21</name>
    <dbReference type="NCBI Taxonomy" id="224013"/>
    <lineage>
        <taxon>Bacteria</taxon>
        <taxon>Bacillati</taxon>
        <taxon>Cyanobacteriota</taxon>
        <taxon>Cyanophyceae</taxon>
        <taxon>Nostocales</taxon>
        <taxon>Nostocaceae</taxon>
        <taxon>Nostoc</taxon>
    </lineage>
</organism>
<reference evidence="2 3" key="2">
    <citation type="journal article" date="2016" name="Genome Announc.">
        <title>Draft Genome Sequence of the N2-Fixing Cyanobacterium Nostoc piscinale CENA21, Isolated from the Brazilian Amazon Floodplain.</title>
        <authorList>
            <person name="Leao T."/>
            <person name="Guimaraes P.I."/>
            <person name="de Melo A.G."/>
            <person name="Ramos R.T."/>
            <person name="Leao P.N."/>
            <person name="Silva A."/>
            <person name="Fiore M.F."/>
            <person name="Schneider M.P."/>
        </authorList>
    </citation>
    <scope>NUCLEOTIDE SEQUENCE [LARGE SCALE GENOMIC DNA]</scope>
    <source>
        <strain evidence="2 3">CENA21</strain>
    </source>
</reference>
<dbReference type="EMBL" id="CP012036">
    <property type="protein sequence ID" value="ALF54505.1"/>
    <property type="molecule type" value="Genomic_DNA"/>
</dbReference>
<dbReference type="PANTHER" id="PTHR34107">
    <property type="entry name" value="SLL0198 PROTEIN-RELATED"/>
    <property type="match status" value="1"/>
</dbReference>
<accession>A0A0M5MHT0</accession>
<reference evidence="3" key="1">
    <citation type="submission" date="2015-07" db="EMBL/GenBank/DDBJ databases">
        <title>Genome Of Nitrogen-Fixing Cyanobacterium Nostoc piscinale CENA21 From Solimoes/Amazon River Floodplain Sediments And Comparative Genomics To Uncover Biosynthetic Natural Products Potential.</title>
        <authorList>
            <person name="Leao T.F."/>
            <person name="Leao P.N."/>
            <person name="Guimaraes P.I."/>
            <person name="de Melo A.G.C."/>
            <person name="Ramos R.T.J."/>
            <person name="Silva A."/>
            <person name="Fiore M.F."/>
            <person name="Schneider M.P.C."/>
        </authorList>
    </citation>
    <scope>NUCLEOTIDE SEQUENCE [LARGE SCALE GENOMIC DNA]</scope>
    <source>
        <strain evidence="3">CENA21</strain>
    </source>
</reference>
<proteinExistence type="predicted"/>
<feature type="domain" description="Putative restriction endonuclease" evidence="1">
    <location>
        <begin position="11"/>
        <end position="174"/>
    </location>
</feature>
<evidence type="ECO:0000259" key="1">
    <source>
        <dbReference type="Pfam" id="PF05685"/>
    </source>
</evidence>
<dbReference type="PANTHER" id="PTHR34107:SF5">
    <property type="entry name" value="SLL1355 PROTEIN"/>
    <property type="match status" value="1"/>
</dbReference>
<dbReference type="OrthoDB" id="461333at2"/>
<dbReference type="InterPro" id="IPR008538">
    <property type="entry name" value="Uma2"/>
</dbReference>
<sequence length="185" mass="20625">MTTVVQSSTLAEFLQRPETKPASEYINGKISQKPMPQGEHSRLQGKLVATVNAVAETSKIALAFPELRCVFGGAAIVPDISVFRWERIPREPSGRIANRFETYPDWAIEILSPDQSFGNVLNKLLHCSQNGTELGWLIFPDEANILTIFPNQRVEMLTGTAQLPILSNIDLTLTVEQVFSWLTLE</sequence>
<dbReference type="Gene3D" id="3.90.1570.10">
    <property type="entry name" value="tt1808, chain A"/>
    <property type="match status" value="1"/>
</dbReference>
<dbReference type="InterPro" id="IPR012296">
    <property type="entry name" value="Nuclease_put_TT1808"/>
</dbReference>
<dbReference type="RefSeq" id="WP_062295036.1">
    <property type="nucleotide sequence ID" value="NZ_CP012036.1"/>
</dbReference>
<dbReference type="InterPro" id="IPR011335">
    <property type="entry name" value="Restrct_endonuc-II-like"/>
</dbReference>
<gene>
    <name evidence="2" type="ORF">ACX27_19320</name>
</gene>
<dbReference type="CDD" id="cd06260">
    <property type="entry name" value="DUF820-like"/>
    <property type="match status" value="1"/>
</dbReference>
<dbReference type="Proteomes" id="UP000062645">
    <property type="component" value="Chromosome"/>
</dbReference>
<evidence type="ECO:0000313" key="2">
    <source>
        <dbReference type="EMBL" id="ALF54505.1"/>
    </source>
</evidence>
<dbReference type="Pfam" id="PF05685">
    <property type="entry name" value="Uma2"/>
    <property type="match status" value="1"/>
</dbReference>
<dbReference type="PATRIC" id="fig|224013.5.peg.4619"/>
<dbReference type="SUPFAM" id="SSF52980">
    <property type="entry name" value="Restriction endonuclease-like"/>
    <property type="match status" value="1"/>
</dbReference>